<dbReference type="GO" id="GO:0016747">
    <property type="term" value="F:acyltransferase activity, transferring groups other than amino-acyl groups"/>
    <property type="evidence" value="ECO:0007669"/>
    <property type="project" value="InterPro"/>
</dbReference>
<dbReference type="PROSITE" id="PS51186">
    <property type="entry name" value="GNAT"/>
    <property type="match status" value="1"/>
</dbReference>
<dbReference type="AlphaFoldDB" id="A0A7X5Y2H2"/>
<dbReference type="InterPro" id="IPR016181">
    <property type="entry name" value="Acyl_CoA_acyltransferase"/>
</dbReference>
<comment type="caution">
    <text evidence="2">The sequence shown here is derived from an EMBL/GenBank/DDBJ whole genome shotgun (WGS) entry which is preliminary data.</text>
</comment>
<keyword evidence="3" id="KW-1185">Reference proteome</keyword>
<accession>A0A7X5Y2H2</accession>
<protein>
    <submittedName>
        <fullName evidence="2">RimJ/RimL family protein N-acetyltransferase</fullName>
    </submittedName>
</protein>
<feature type="domain" description="N-acetyltransferase" evidence="1">
    <location>
        <begin position="1"/>
        <end position="138"/>
    </location>
</feature>
<dbReference type="InterPro" id="IPR000182">
    <property type="entry name" value="GNAT_dom"/>
</dbReference>
<dbReference type="RefSeq" id="WP_167713097.1">
    <property type="nucleotide sequence ID" value="NZ_BAAADY010000034.1"/>
</dbReference>
<keyword evidence="2" id="KW-0808">Transferase</keyword>
<evidence type="ECO:0000259" key="1">
    <source>
        <dbReference type="PROSITE" id="PS51186"/>
    </source>
</evidence>
<dbReference type="SUPFAM" id="SSF55729">
    <property type="entry name" value="Acyl-CoA N-acyltransferases (Nat)"/>
    <property type="match status" value="1"/>
</dbReference>
<dbReference type="Gene3D" id="3.40.630.30">
    <property type="match status" value="1"/>
</dbReference>
<evidence type="ECO:0000313" key="2">
    <source>
        <dbReference type="EMBL" id="NJB99866.1"/>
    </source>
</evidence>
<sequence length="139" mass="15619">MDMQPFDLAELVPQPEQAGPADVSFSQACRLSDAGPAFSIRDDDGRLVFTGGFVELPNDSALVWSRIAALTPREMVRVTRMVRAVIDEADYRRITAHVRTGHAGGHGWLRRLGFRREGTMRELEPGMDFDLYSRLKGER</sequence>
<dbReference type="Proteomes" id="UP000531251">
    <property type="component" value="Unassembled WGS sequence"/>
</dbReference>
<organism evidence="2 3">
    <name type="scientific">Sphingomonas trueperi</name>
    <dbReference type="NCBI Taxonomy" id="53317"/>
    <lineage>
        <taxon>Bacteria</taxon>
        <taxon>Pseudomonadati</taxon>
        <taxon>Pseudomonadota</taxon>
        <taxon>Alphaproteobacteria</taxon>
        <taxon>Sphingomonadales</taxon>
        <taxon>Sphingomonadaceae</taxon>
        <taxon>Sphingomonas</taxon>
    </lineage>
</organism>
<name>A0A7X5Y2H2_9SPHN</name>
<gene>
    <name evidence="2" type="ORF">GGR89_004212</name>
</gene>
<reference evidence="2 3" key="1">
    <citation type="submission" date="2020-03" db="EMBL/GenBank/DDBJ databases">
        <title>Genomic Encyclopedia of Type Strains, Phase IV (KMG-IV): sequencing the most valuable type-strain genomes for metagenomic binning, comparative biology and taxonomic classification.</title>
        <authorList>
            <person name="Goeker M."/>
        </authorList>
    </citation>
    <scope>NUCLEOTIDE SEQUENCE [LARGE SCALE GENOMIC DNA]</scope>
    <source>
        <strain evidence="2 3">DSM 7225</strain>
    </source>
</reference>
<dbReference type="EMBL" id="JAATJB010000023">
    <property type="protein sequence ID" value="NJB99866.1"/>
    <property type="molecule type" value="Genomic_DNA"/>
</dbReference>
<evidence type="ECO:0000313" key="3">
    <source>
        <dbReference type="Proteomes" id="UP000531251"/>
    </source>
</evidence>
<proteinExistence type="predicted"/>